<protein>
    <recommendedName>
        <fullName evidence="3">DUF3456 domain-containing protein</fullName>
    </recommendedName>
</protein>
<dbReference type="OrthoDB" id="249838at2759"/>
<dbReference type="Pfam" id="PF11938">
    <property type="entry name" value="DUF3456"/>
    <property type="match status" value="1"/>
</dbReference>
<feature type="compositionally biased region" description="Basic and acidic residues" evidence="1">
    <location>
        <begin position="355"/>
        <end position="367"/>
    </location>
</feature>
<dbReference type="InterPro" id="IPR021852">
    <property type="entry name" value="DUF3456"/>
</dbReference>
<sequence length="367" mass="40557">MRAPPISQVARLRLRHRHCLAIFISLLISLLFDSSLASAVTSAQGKSVQPLHGLGYEHLDCSACITVARALFNRINKTLAESPSTYLISHRLGKQNELRRRQYRNSELLVSEVMENVCTSYGSDEPLLRLHPKSKVRLYHQQVFGDVRLGVRHALREDEFYPADADPAAWADKGSMHRYPIAKLYSRKDAEALRGLQSRHAAPTMCALLVEEFEDEIEELVKAARTLAETEYGLCGMELPPKLSSPTLNGGTEGDNGSSVPLITNVCADVEVLRAAAHRDQQRWAQYQLREEKRKARRTQRKERETGGTATSVPATEASTQVGESNLHDSSAAPGANLMDSPPEEALHTSLASGVEKDAGDHTNDDL</sequence>
<dbReference type="KEGG" id="phet:94288665"/>
<dbReference type="AlphaFoldDB" id="A0A836I174"/>
<comment type="caution">
    <text evidence="4">The sequence shown here is derived from an EMBL/GenBank/DDBJ whole genome shotgun (WGS) entry which is preliminary data.</text>
</comment>
<feature type="compositionally biased region" description="Polar residues" evidence="1">
    <location>
        <begin position="308"/>
        <end position="324"/>
    </location>
</feature>
<dbReference type="Proteomes" id="UP000674318">
    <property type="component" value="Chromosome 32"/>
</dbReference>
<feature type="chain" id="PRO_5032682096" description="DUF3456 domain-containing protein" evidence="2">
    <location>
        <begin position="38"/>
        <end position="367"/>
    </location>
</feature>
<name>A0A836I174_9TRYP</name>
<keyword evidence="2" id="KW-0732">Signal</keyword>
<evidence type="ECO:0000256" key="1">
    <source>
        <dbReference type="SAM" id="MobiDB-lite"/>
    </source>
</evidence>
<organism evidence="4 5">
    <name type="scientific">Porcisia hertigi</name>
    <dbReference type="NCBI Taxonomy" id="2761500"/>
    <lineage>
        <taxon>Eukaryota</taxon>
        <taxon>Discoba</taxon>
        <taxon>Euglenozoa</taxon>
        <taxon>Kinetoplastea</taxon>
        <taxon>Metakinetoplastina</taxon>
        <taxon>Trypanosomatida</taxon>
        <taxon>Trypanosomatidae</taxon>
        <taxon>Leishmaniinae</taxon>
        <taxon>Porcisia</taxon>
    </lineage>
</organism>
<evidence type="ECO:0000313" key="5">
    <source>
        <dbReference type="Proteomes" id="UP000674318"/>
    </source>
</evidence>
<reference evidence="4 5" key="1">
    <citation type="submission" date="2021-02" db="EMBL/GenBank/DDBJ databases">
        <title>Porcisia hertigi Genome sequencing and assembly.</title>
        <authorList>
            <person name="Almutairi H."/>
            <person name="Gatherer D."/>
        </authorList>
    </citation>
    <scope>NUCLEOTIDE SEQUENCE [LARGE SCALE GENOMIC DNA]</scope>
    <source>
        <strain evidence="4 5">C119</strain>
    </source>
</reference>
<dbReference type="GeneID" id="94288665"/>
<evidence type="ECO:0000256" key="2">
    <source>
        <dbReference type="SAM" id="SignalP"/>
    </source>
</evidence>
<dbReference type="EMBL" id="JAFJZO010000032">
    <property type="protein sequence ID" value="KAG5496262.1"/>
    <property type="molecule type" value="Genomic_DNA"/>
</dbReference>
<keyword evidence="5" id="KW-1185">Reference proteome</keyword>
<feature type="signal peptide" evidence="2">
    <location>
        <begin position="1"/>
        <end position="37"/>
    </location>
</feature>
<gene>
    <name evidence="4" type="ORF">JKF63_02563</name>
</gene>
<feature type="domain" description="DUF3456" evidence="3">
    <location>
        <begin position="60"/>
        <end position="235"/>
    </location>
</feature>
<dbReference type="RefSeq" id="XP_067754745.1">
    <property type="nucleotide sequence ID" value="XM_067898588.1"/>
</dbReference>
<feature type="region of interest" description="Disordered" evidence="1">
    <location>
        <begin position="291"/>
        <end position="367"/>
    </location>
</feature>
<accession>A0A836I174</accession>
<proteinExistence type="predicted"/>
<evidence type="ECO:0000259" key="3">
    <source>
        <dbReference type="Pfam" id="PF11938"/>
    </source>
</evidence>
<evidence type="ECO:0000313" key="4">
    <source>
        <dbReference type="EMBL" id="KAG5496262.1"/>
    </source>
</evidence>